<reference evidence="2 3" key="1">
    <citation type="journal article" date="2016" name="PLoS Pathog.">
        <title>Biosynthesis of antibiotic leucinostatins in bio-control fungus Purpureocillium lilacinum and their inhibition on phytophthora revealed by genome mining.</title>
        <authorList>
            <person name="Wang G."/>
            <person name="Liu Z."/>
            <person name="Lin R."/>
            <person name="Li E."/>
            <person name="Mao Z."/>
            <person name="Ling J."/>
            <person name="Yang Y."/>
            <person name="Yin W.B."/>
            <person name="Xie B."/>
        </authorList>
    </citation>
    <scope>NUCLEOTIDE SEQUENCE [LARGE SCALE GENOMIC DNA]</scope>
    <source>
        <strain evidence="2">170</strain>
    </source>
</reference>
<dbReference type="RefSeq" id="XP_018139356.1">
    <property type="nucleotide sequence ID" value="XM_018287995.1"/>
</dbReference>
<dbReference type="GeneID" id="28851989"/>
<protein>
    <submittedName>
        <fullName evidence="2">Uncharacterized protein</fullName>
    </submittedName>
</protein>
<dbReference type="KEGG" id="pchm:VFPPC_09463"/>
<keyword evidence="3" id="KW-1185">Reference proteome</keyword>
<name>A0A179F898_METCM</name>
<dbReference type="AlphaFoldDB" id="A0A179F898"/>
<evidence type="ECO:0000313" key="3">
    <source>
        <dbReference type="Proteomes" id="UP000078397"/>
    </source>
</evidence>
<proteinExistence type="predicted"/>
<dbReference type="OrthoDB" id="3431997at2759"/>
<evidence type="ECO:0000256" key="1">
    <source>
        <dbReference type="SAM" id="MobiDB-lite"/>
    </source>
</evidence>
<evidence type="ECO:0000313" key="2">
    <source>
        <dbReference type="EMBL" id="OAQ61652.1"/>
    </source>
</evidence>
<accession>A0A179F898</accession>
<dbReference type="EMBL" id="LSBJ02000007">
    <property type="protein sequence ID" value="OAQ61652.1"/>
    <property type="molecule type" value="Genomic_DNA"/>
</dbReference>
<feature type="region of interest" description="Disordered" evidence="1">
    <location>
        <begin position="1"/>
        <end position="24"/>
    </location>
</feature>
<comment type="caution">
    <text evidence="2">The sequence shown here is derived from an EMBL/GenBank/DDBJ whole genome shotgun (WGS) entry which is preliminary data.</text>
</comment>
<sequence length="254" mass="27266">MGNKSSKPPKHPGADKEAFLRPALPPGTYGSFPPSFSLHFLGRSQDTKADYYVLGIDQNGPVQPLNAITIHKGTVKHQVTLHAGPNHSDPPLGLAGTEKLFRSMSIVALPAASSGPDGPVNQIAQLSAQKSIKFDNFNFTCPVGGAQEQFEWRSDNVLKPVEGKPYERTLVRMRNGEEVVGRWTDDRAPEKSAKLGTFQFEGSGATGELGAYWALMAVMTLLRISQVKWEASLAADKMLAGAAKVALLGTGLVL</sequence>
<dbReference type="Proteomes" id="UP000078397">
    <property type="component" value="Unassembled WGS sequence"/>
</dbReference>
<organism evidence="2 3">
    <name type="scientific">Pochonia chlamydosporia 170</name>
    <dbReference type="NCBI Taxonomy" id="1380566"/>
    <lineage>
        <taxon>Eukaryota</taxon>
        <taxon>Fungi</taxon>
        <taxon>Dikarya</taxon>
        <taxon>Ascomycota</taxon>
        <taxon>Pezizomycotina</taxon>
        <taxon>Sordariomycetes</taxon>
        <taxon>Hypocreomycetidae</taxon>
        <taxon>Hypocreales</taxon>
        <taxon>Clavicipitaceae</taxon>
        <taxon>Pochonia</taxon>
    </lineage>
</organism>
<gene>
    <name evidence="2" type="ORF">VFPPC_09463</name>
</gene>